<protein>
    <submittedName>
        <fullName evidence="2">STAS domain-containing protein</fullName>
    </submittedName>
</protein>
<feature type="domain" description="STAS" evidence="1">
    <location>
        <begin position="38"/>
        <end position="131"/>
    </location>
</feature>
<evidence type="ECO:0000259" key="1">
    <source>
        <dbReference type="PROSITE" id="PS50801"/>
    </source>
</evidence>
<name>A0ABU2GPT5_9ACTN</name>
<dbReference type="Proteomes" id="UP001265083">
    <property type="component" value="Unassembled WGS sequence"/>
</dbReference>
<organism evidence="2 3">
    <name type="scientific">Gordonia westfalica</name>
    <dbReference type="NCBI Taxonomy" id="158898"/>
    <lineage>
        <taxon>Bacteria</taxon>
        <taxon>Bacillati</taxon>
        <taxon>Actinomycetota</taxon>
        <taxon>Actinomycetes</taxon>
        <taxon>Mycobacteriales</taxon>
        <taxon>Gordoniaceae</taxon>
        <taxon>Gordonia</taxon>
    </lineage>
</organism>
<sequence>MPLTTSIVFRSTFDADGSTARTSTRRFDSAKSYCVQGFSGSVDLETAADFAAALDRIVLDRVNGVVLDFRAVNFFGTVGLVLLRSFVEDTGKRSIPVALVGGRIVSRPLEAGGMSDNLHVFETADEAGRALTEGESGSSTTEFAISE</sequence>
<dbReference type="InterPro" id="IPR036513">
    <property type="entry name" value="STAS_dom_sf"/>
</dbReference>
<dbReference type="Gene3D" id="3.30.750.24">
    <property type="entry name" value="STAS domain"/>
    <property type="match status" value="1"/>
</dbReference>
<dbReference type="InterPro" id="IPR002645">
    <property type="entry name" value="STAS_dom"/>
</dbReference>
<keyword evidence="3" id="KW-1185">Reference proteome</keyword>
<proteinExistence type="predicted"/>
<dbReference type="SUPFAM" id="SSF52091">
    <property type="entry name" value="SpoIIaa-like"/>
    <property type="match status" value="1"/>
</dbReference>
<evidence type="ECO:0000313" key="2">
    <source>
        <dbReference type="EMBL" id="MDS1112905.1"/>
    </source>
</evidence>
<accession>A0ABU2GPT5</accession>
<evidence type="ECO:0000313" key="3">
    <source>
        <dbReference type="Proteomes" id="UP001265083"/>
    </source>
</evidence>
<reference evidence="2 3" key="1">
    <citation type="submission" date="2023-08" db="EMBL/GenBank/DDBJ databases">
        <title>Bioegradation of LLDPE and BLDPE plastic by marine bacteria from coast plastic debris.</title>
        <authorList>
            <person name="Rong Z."/>
        </authorList>
    </citation>
    <scope>NUCLEOTIDE SEQUENCE [LARGE SCALE GENOMIC DNA]</scope>
    <source>
        <strain evidence="2 3">Z-2</strain>
    </source>
</reference>
<dbReference type="RefSeq" id="WP_310949427.1">
    <property type="nucleotide sequence ID" value="NZ_JAVLUS010000003.1"/>
</dbReference>
<dbReference type="PROSITE" id="PS50801">
    <property type="entry name" value="STAS"/>
    <property type="match status" value="1"/>
</dbReference>
<comment type="caution">
    <text evidence="2">The sequence shown here is derived from an EMBL/GenBank/DDBJ whole genome shotgun (WGS) entry which is preliminary data.</text>
</comment>
<dbReference type="Pfam" id="PF01740">
    <property type="entry name" value="STAS"/>
    <property type="match status" value="1"/>
</dbReference>
<dbReference type="EMBL" id="JAVLUS010000003">
    <property type="protein sequence ID" value="MDS1112905.1"/>
    <property type="molecule type" value="Genomic_DNA"/>
</dbReference>
<dbReference type="CDD" id="cd07043">
    <property type="entry name" value="STAS_anti-anti-sigma_factors"/>
    <property type="match status" value="1"/>
</dbReference>
<gene>
    <name evidence="2" type="ORF">RD149_03910</name>
</gene>